<keyword evidence="2" id="KW-1185">Reference proteome</keyword>
<sequence>TKPRVKTMEKSQQIVRKGEVKPYKGPAEYFTGDVSVAPSLPQMLK</sequence>
<dbReference type="EMBL" id="BGZO01000143">
    <property type="protein sequence ID" value="GBR77217.1"/>
    <property type="molecule type" value="Genomic_DNA"/>
</dbReference>
<evidence type="ECO:0000313" key="1">
    <source>
        <dbReference type="EMBL" id="GBR77217.1"/>
    </source>
</evidence>
<evidence type="ECO:0000313" key="2">
    <source>
        <dbReference type="Proteomes" id="UP000275925"/>
    </source>
</evidence>
<organism evidence="1 2">
    <name type="scientific">Candidatus Termititenax persephonae</name>
    <dbReference type="NCBI Taxonomy" id="2218525"/>
    <lineage>
        <taxon>Bacteria</taxon>
        <taxon>Bacillati</taxon>
        <taxon>Candidatus Margulisiibacteriota</taxon>
        <taxon>Candidatus Termititenacia</taxon>
        <taxon>Candidatus Termititenacales</taxon>
        <taxon>Candidatus Termititenacaceae</taxon>
        <taxon>Candidatus Termititenax</taxon>
    </lineage>
</organism>
<accession>A0A388TJI9</accession>
<name>A0A388TJI9_9BACT</name>
<reference evidence="1 2" key="1">
    <citation type="journal article" date="2019" name="ISME J.">
        <title>Genome analyses of uncultured TG2/ZB3 bacteria in 'Margulisbacteria' specifically attached to ectosymbiotic spirochetes of protists in the termite gut.</title>
        <authorList>
            <person name="Utami Y.D."/>
            <person name="Kuwahara H."/>
            <person name="Igai K."/>
            <person name="Murakami T."/>
            <person name="Sugaya K."/>
            <person name="Morikawa T."/>
            <person name="Nagura Y."/>
            <person name="Yuki M."/>
            <person name="Deevong P."/>
            <person name="Inoue T."/>
            <person name="Kihara K."/>
            <person name="Lo N."/>
            <person name="Yamada A."/>
            <person name="Ohkuma M."/>
            <person name="Hongoh Y."/>
        </authorList>
    </citation>
    <scope>NUCLEOTIDE SEQUENCE [LARGE SCALE GENOMIC DNA]</scope>
    <source>
        <strain evidence="1">NkOx7-02</strain>
    </source>
</reference>
<gene>
    <name evidence="1" type="ORF">NO2_1637</name>
</gene>
<feature type="non-terminal residue" evidence="1">
    <location>
        <position position="1"/>
    </location>
</feature>
<comment type="caution">
    <text evidence="1">The sequence shown here is derived from an EMBL/GenBank/DDBJ whole genome shotgun (WGS) entry which is preliminary data.</text>
</comment>
<protein>
    <submittedName>
        <fullName evidence="1">Uncharacterized protein</fullName>
    </submittedName>
</protein>
<dbReference type="Proteomes" id="UP000275925">
    <property type="component" value="Unassembled WGS sequence"/>
</dbReference>
<dbReference type="AlphaFoldDB" id="A0A388TJI9"/>
<proteinExistence type="predicted"/>